<dbReference type="EMBL" id="VFQC01000001">
    <property type="protein sequence ID" value="TQN33068.1"/>
    <property type="molecule type" value="Genomic_DNA"/>
</dbReference>
<dbReference type="CDD" id="cd03441">
    <property type="entry name" value="R_hydratase_like"/>
    <property type="match status" value="1"/>
</dbReference>
<keyword evidence="4" id="KW-1185">Reference proteome</keyword>
<dbReference type="PIRSF" id="PIRSF018072">
    <property type="entry name" value="UCP018072"/>
    <property type="match status" value="1"/>
</dbReference>
<accession>A0A543NML0</accession>
<dbReference type="InterPro" id="IPR016709">
    <property type="entry name" value="HadA-like"/>
</dbReference>
<dbReference type="InterPro" id="IPR039569">
    <property type="entry name" value="FAS1-like_DH_region"/>
</dbReference>
<protein>
    <recommendedName>
        <fullName evidence="1">UPF0336 protein FHX37_3064</fullName>
    </recommendedName>
</protein>
<organism evidence="3 4">
    <name type="scientific">Haloactinospora alba</name>
    <dbReference type="NCBI Taxonomy" id="405555"/>
    <lineage>
        <taxon>Bacteria</taxon>
        <taxon>Bacillati</taxon>
        <taxon>Actinomycetota</taxon>
        <taxon>Actinomycetes</taxon>
        <taxon>Streptosporangiales</taxon>
        <taxon>Nocardiopsidaceae</taxon>
        <taxon>Haloactinospora</taxon>
    </lineage>
</organism>
<gene>
    <name evidence="3" type="ORF">FHX37_3064</name>
</gene>
<proteinExistence type="inferred from homology"/>
<sequence>MAMNRDFVGREYPSAEPYEVTRGKIREFAEAIQDPNPMYTDTDTARDAGYPDVIAPPTFPTILGMEGARQAIVDPELRLDFSMVVHSDQSFSYSRPLHAGDVLTSLTRISEIKALAGNEMLTLETEITTPDREHVVTAVNKLVVRGGAENDEERGGGE</sequence>
<dbReference type="HAMAP" id="MF_00799">
    <property type="entry name" value="UPF0336"/>
    <property type="match status" value="1"/>
</dbReference>
<dbReference type="Gene3D" id="3.10.129.10">
    <property type="entry name" value="Hotdog Thioesterase"/>
    <property type="match status" value="1"/>
</dbReference>
<dbReference type="InterPro" id="IPR029069">
    <property type="entry name" value="HotDog_dom_sf"/>
</dbReference>
<dbReference type="AlphaFoldDB" id="A0A543NML0"/>
<dbReference type="Pfam" id="PF13452">
    <property type="entry name" value="FAS1_DH_region"/>
    <property type="match status" value="1"/>
</dbReference>
<comment type="caution">
    <text evidence="3">The sequence shown here is derived from an EMBL/GenBank/DDBJ whole genome shotgun (WGS) entry which is preliminary data.</text>
</comment>
<dbReference type="Proteomes" id="UP000317422">
    <property type="component" value="Unassembled WGS sequence"/>
</dbReference>
<dbReference type="SUPFAM" id="SSF54637">
    <property type="entry name" value="Thioesterase/thiol ester dehydrase-isomerase"/>
    <property type="match status" value="1"/>
</dbReference>
<evidence type="ECO:0000256" key="1">
    <source>
        <dbReference type="HAMAP-Rule" id="MF_00799"/>
    </source>
</evidence>
<evidence type="ECO:0000313" key="3">
    <source>
        <dbReference type="EMBL" id="TQN33068.1"/>
    </source>
</evidence>
<dbReference type="OrthoDB" id="5415111at2"/>
<feature type="domain" description="FAS1-like dehydratase" evidence="2">
    <location>
        <begin position="7"/>
        <end position="137"/>
    </location>
</feature>
<name>A0A543NML0_9ACTN</name>
<evidence type="ECO:0000259" key="2">
    <source>
        <dbReference type="Pfam" id="PF13452"/>
    </source>
</evidence>
<dbReference type="RefSeq" id="WP_141924486.1">
    <property type="nucleotide sequence ID" value="NZ_VFQC01000001.1"/>
</dbReference>
<evidence type="ECO:0000313" key="4">
    <source>
        <dbReference type="Proteomes" id="UP000317422"/>
    </source>
</evidence>
<comment type="similarity">
    <text evidence="1">Belongs to the UPF0336 family.</text>
</comment>
<reference evidence="3 4" key="1">
    <citation type="submission" date="2019-06" db="EMBL/GenBank/DDBJ databases">
        <title>Sequencing the genomes of 1000 actinobacteria strains.</title>
        <authorList>
            <person name="Klenk H.-P."/>
        </authorList>
    </citation>
    <scope>NUCLEOTIDE SEQUENCE [LARGE SCALE GENOMIC DNA]</scope>
    <source>
        <strain evidence="3 4">DSM 45015</strain>
    </source>
</reference>